<evidence type="ECO:0000259" key="1">
    <source>
        <dbReference type="Pfam" id="PF02170"/>
    </source>
</evidence>
<protein>
    <recommendedName>
        <fullName evidence="1">PAZ domain-containing protein</fullName>
    </recommendedName>
</protein>
<feature type="domain" description="PAZ" evidence="1">
    <location>
        <begin position="181"/>
        <end position="274"/>
    </location>
</feature>
<proteinExistence type="predicted"/>
<dbReference type="Gene3D" id="2.170.260.10">
    <property type="entry name" value="paz domain"/>
    <property type="match status" value="1"/>
</dbReference>
<dbReference type="SUPFAM" id="SSF101690">
    <property type="entry name" value="PAZ domain"/>
    <property type="match status" value="1"/>
</dbReference>
<organism evidence="2 3">
    <name type="scientific">Cercopithifilaria johnstoni</name>
    <dbReference type="NCBI Taxonomy" id="2874296"/>
    <lineage>
        <taxon>Eukaryota</taxon>
        <taxon>Metazoa</taxon>
        <taxon>Ecdysozoa</taxon>
        <taxon>Nematoda</taxon>
        <taxon>Chromadorea</taxon>
        <taxon>Rhabditida</taxon>
        <taxon>Spirurina</taxon>
        <taxon>Spiruromorpha</taxon>
        <taxon>Filarioidea</taxon>
        <taxon>Onchocercidae</taxon>
        <taxon>Cercopithifilaria</taxon>
    </lineage>
</organism>
<accession>A0A8J2M7L5</accession>
<dbReference type="GO" id="GO:0003723">
    <property type="term" value="F:RNA binding"/>
    <property type="evidence" value="ECO:0007669"/>
    <property type="project" value="InterPro"/>
</dbReference>
<gene>
    <name evidence="2" type="ORF">CJOHNSTONI_LOCUS10128</name>
</gene>
<dbReference type="EMBL" id="CAKAEH010001981">
    <property type="protein sequence ID" value="CAG9540632.1"/>
    <property type="molecule type" value="Genomic_DNA"/>
</dbReference>
<reference evidence="2" key="1">
    <citation type="submission" date="2021-09" db="EMBL/GenBank/DDBJ databases">
        <authorList>
            <consortium name="Pathogen Informatics"/>
        </authorList>
    </citation>
    <scope>NUCLEOTIDE SEQUENCE</scope>
</reference>
<evidence type="ECO:0000313" key="2">
    <source>
        <dbReference type="EMBL" id="CAG9540632.1"/>
    </source>
</evidence>
<dbReference type="AlphaFoldDB" id="A0A8J2M7L5"/>
<dbReference type="InterPro" id="IPR036085">
    <property type="entry name" value="PAZ_dom_sf"/>
</dbReference>
<sequence>MGRNMMKEMIDVTIPAKPHQTYRYSHADRFRVCVNGYDWTHQKLMKNVAITLRHKVLWFIYQQILNNYEDFFNSDLKKYFYDYGINFYSVNELFDCSEGKKEFKRVPDQISVMKDITRITILCNHKLHDFIQSHLTVHNKANDLLCMHDIGVSVGKVLSAGMEKNVRFVGNSWKQAAPIVQIDDLVVHTTHLETQRFFCIFGMAAAAAGKFILINNQDTTIADYILYKYQRRLRYPGLPCVIERRVGGKDKRPRNSFHPMEFLEVVGGQGVEAKKQAPELVDISFFKLH</sequence>
<dbReference type="Proteomes" id="UP000746747">
    <property type="component" value="Unassembled WGS sequence"/>
</dbReference>
<dbReference type="CDD" id="cd02846">
    <property type="entry name" value="PAZ_argonaute_like"/>
    <property type="match status" value="1"/>
</dbReference>
<dbReference type="Pfam" id="PF02170">
    <property type="entry name" value="PAZ"/>
    <property type="match status" value="1"/>
</dbReference>
<name>A0A8J2M7L5_9BILA</name>
<keyword evidence="3" id="KW-1185">Reference proteome</keyword>
<comment type="caution">
    <text evidence="2">The sequence shown here is derived from an EMBL/GenBank/DDBJ whole genome shotgun (WGS) entry which is preliminary data.</text>
</comment>
<evidence type="ECO:0000313" key="3">
    <source>
        <dbReference type="Proteomes" id="UP000746747"/>
    </source>
</evidence>
<dbReference type="OrthoDB" id="5876491at2759"/>
<dbReference type="PANTHER" id="PTHR22891">
    <property type="entry name" value="EUKARYOTIC TRANSLATION INITIATION FACTOR 2C"/>
    <property type="match status" value="1"/>
</dbReference>
<dbReference type="InterPro" id="IPR003100">
    <property type="entry name" value="PAZ_dom"/>
</dbReference>